<dbReference type="EMBL" id="VBPB01000082">
    <property type="protein sequence ID" value="TMQ73073.1"/>
    <property type="molecule type" value="Genomic_DNA"/>
</dbReference>
<name>A0A538UAY9_UNCEI</name>
<feature type="transmembrane region" description="Helical" evidence="1">
    <location>
        <begin position="12"/>
        <end position="32"/>
    </location>
</feature>
<reference evidence="2 3" key="1">
    <citation type="journal article" date="2019" name="Nat. Microbiol.">
        <title>Mediterranean grassland soil C-N compound turnover is dependent on rainfall and depth, and is mediated by genomically divergent microorganisms.</title>
        <authorList>
            <person name="Diamond S."/>
            <person name="Andeer P.F."/>
            <person name="Li Z."/>
            <person name="Crits-Christoph A."/>
            <person name="Burstein D."/>
            <person name="Anantharaman K."/>
            <person name="Lane K.R."/>
            <person name="Thomas B.C."/>
            <person name="Pan C."/>
            <person name="Northen T.R."/>
            <person name="Banfield J.F."/>
        </authorList>
    </citation>
    <scope>NUCLEOTIDE SEQUENCE [LARGE SCALE GENOMIC DNA]</scope>
    <source>
        <strain evidence="2">WS_11</strain>
    </source>
</reference>
<feature type="transmembrane region" description="Helical" evidence="1">
    <location>
        <begin position="206"/>
        <end position="228"/>
    </location>
</feature>
<accession>A0A538UAY9</accession>
<proteinExistence type="predicted"/>
<dbReference type="AlphaFoldDB" id="A0A538UAY9"/>
<organism evidence="2 3">
    <name type="scientific">Eiseniibacteriota bacterium</name>
    <dbReference type="NCBI Taxonomy" id="2212470"/>
    <lineage>
        <taxon>Bacteria</taxon>
        <taxon>Candidatus Eiseniibacteriota</taxon>
    </lineage>
</organism>
<keyword evidence="1" id="KW-0812">Transmembrane</keyword>
<feature type="transmembrane region" description="Helical" evidence="1">
    <location>
        <begin position="132"/>
        <end position="152"/>
    </location>
</feature>
<evidence type="ECO:0000313" key="3">
    <source>
        <dbReference type="Proteomes" id="UP000319771"/>
    </source>
</evidence>
<dbReference type="Pfam" id="PF14808">
    <property type="entry name" value="TMEM164"/>
    <property type="match status" value="1"/>
</dbReference>
<keyword evidence="1" id="KW-1133">Transmembrane helix</keyword>
<feature type="transmembrane region" description="Helical" evidence="1">
    <location>
        <begin position="164"/>
        <end position="186"/>
    </location>
</feature>
<evidence type="ECO:0000256" key="1">
    <source>
        <dbReference type="SAM" id="Phobius"/>
    </source>
</evidence>
<sequence length="236" mass="26076">MAAAFSSFAPFTILHALTIVMLVAATAIAIVIGRRLRGTRWLVPFDIAFAATALVMWVVEDAQHLLARPLDLAHALPLEVCDLEGLVLALTLFFRLPVFKALLYFWGIGLSSQGLFTPQLHDGPSSFHFWQFFFRHGGIVGGAIYLVAVHGYRPSWRDWRTATLLGIGYVLAIVVVDIGFGFNYGYVGNARPDQPSLIDVLGPWPWRVFLMVAAAVAVFALLMAPWALRARARSPR</sequence>
<dbReference type="Proteomes" id="UP000319771">
    <property type="component" value="Unassembled WGS sequence"/>
</dbReference>
<protein>
    <submittedName>
        <fullName evidence="2">TIGR02206 family membrane protein</fullName>
    </submittedName>
</protein>
<keyword evidence="1" id="KW-0472">Membrane</keyword>
<evidence type="ECO:0000313" key="2">
    <source>
        <dbReference type="EMBL" id="TMQ73073.1"/>
    </source>
</evidence>
<gene>
    <name evidence="2" type="ORF">E6K81_05685</name>
</gene>
<dbReference type="InterPro" id="IPR011737">
    <property type="entry name" value="CHP02206_TP0381"/>
</dbReference>
<dbReference type="NCBIfam" id="TIGR02206">
    <property type="entry name" value="intg_mem_TP0381"/>
    <property type="match status" value="1"/>
</dbReference>
<comment type="caution">
    <text evidence="2">The sequence shown here is derived from an EMBL/GenBank/DDBJ whole genome shotgun (WGS) entry which is preliminary data.</text>
</comment>